<accession>A0ABT9NI57</accession>
<dbReference type="Proteomes" id="UP001243212">
    <property type="component" value="Unassembled WGS sequence"/>
</dbReference>
<keyword evidence="2" id="KW-1185">Reference proteome</keyword>
<organism evidence="1 2">
    <name type="scientific">Trueperella bonasi</name>
    <dbReference type="NCBI Taxonomy" id="312286"/>
    <lineage>
        <taxon>Bacteria</taxon>
        <taxon>Bacillati</taxon>
        <taxon>Actinomycetota</taxon>
        <taxon>Actinomycetes</taxon>
        <taxon>Actinomycetales</taxon>
        <taxon>Actinomycetaceae</taxon>
        <taxon>Trueperella</taxon>
    </lineage>
</organism>
<protein>
    <submittedName>
        <fullName evidence="1">Zn-ribbon and HTH transcriptional regulator</fullName>
    </submittedName>
</protein>
<gene>
    <name evidence="1" type="ORF">J2S70_001658</name>
</gene>
<comment type="caution">
    <text evidence="1">The sequence shown here is derived from an EMBL/GenBank/DDBJ whole genome shotgun (WGS) entry which is preliminary data.</text>
</comment>
<sequence>MAALDNPTAPAIIKEVTYTGQDAVKADVEELAKALKRAGARLAEEYMGL</sequence>
<evidence type="ECO:0000313" key="2">
    <source>
        <dbReference type="Proteomes" id="UP001243212"/>
    </source>
</evidence>
<reference evidence="1 2" key="1">
    <citation type="submission" date="2023-07" db="EMBL/GenBank/DDBJ databases">
        <title>Sequencing the genomes of 1000 actinobacteria strains.</title>
        <authorList>
            <person name="Klenk H.-P."/>
        </authorList>
    </citation>
    <scope>NUCLEOTIDE SEQUENCE [LARGE SCALE GENOMIC DNA]</scope>
    <source>
        <strain evidence="1 2">DSM 17163</strain>
    </source>
</reference>
<dbReference type="RefSeq" id="WP_307683250.1">
    <property type="nucleotide sequence ID" value="NZ_JAUSQX010000001.1"/>
</dbReference>
<proteinExistence type="predicted"/>
<dbReference type="EMBL" id="JAUSQX010000001">
    <property type="protein sequence ID" value="MDP9807076.1"/>
    <property type="molecule type" value="Genomic_DNA"/>
</dbReference>
<name>A0ABT9NI57_9ACTO</name>
<evidence type="ECO:0000313" key="1">
    <source>
        <dbReference type="EMBL" id="MDP9807076.1"/>
    </source>
</evidence>